<dbReference type="PANTHER" id="PTHR47439">
    <property type="entry name" value="LOW MOLECULAR WEIGHT PHOSPHOTYROSINE PROTEIN PHOSPHATASE-RELATED"/>
    <property type="match status" value="1"/>
</dbReference>
<comment type="caution">
    <text evidence="2">The sequence shown here is derived from an EMBL/GenBank/DDBJ whole genome shotgun (WGS) entry which is preliminary data.</text>
</comment>
<accession>A0AAD5H1D4</accession>
<keyword evidence="3" id="KW-1185">Reference proteome</keyword>
<dbReference type="CDD" id="cd16343">
    <property type="entry name" value="LMWPTP"/>
    <property type="match status" value="1"/>
</dbReference>
<reference evidence="2" key="1">
    <citation type="submission" date="2020-11" db="EMBL/GenBank/DDBJ databases">
        <title>Chlorella ohadii genome sequencing and assembly.</title>
        <authorList>
            <person name="Murik O."/>
            <person name="Treves H."/>
            <person name="Kedem I."/>
            <person name="Shotland Y."/>
            <person name="Kaplan A."/>
        </authorList>
    </citation>
    <scope>NUCLEOTIDE SEQUENCE</scope>
    <source>
        <strain evidence="2">1</strain>
    </source>
</reference>
<feature type="domain" description="Phosphotyrosine protein phosphatase I" evidence="1">
    <location>
        <begin position="12"/>
        <end position="188"/>
    </location>
</feature>
<dbReference type="EMBL" id="JADXDR010000083">
    <property type="protein sequence ID" value="KAI7840351.1"/>
    <property type="molecule type" value="Genomic_DNA"/>
</dbReference>
<dbReference type="PANTHER" id="PTHR47439:SF1">
    <property type="entry name" value="ACID PHOSPHATASE"/>
    <property type="match status" value="1"/>
</dbReference>
<dbReference type="SUPFAM" id="SSF52788">
    <property type="entry name" value="Phosphotyrosine protein phosphatases I"/>
    <property type="match status" value="1"/>
</dbReference>
<organism evidence="2 3">
    <name type="scientific">Chlorella ohadii</name>
    <dbReference type="NCBI Taxonomy" id="2649997"/>
    <lineage>
        <taxon>Eukaryota</taxon>
        <taxon>Viridiplantae</taxon>
        <taxon>Chlorophyta</taxon>
        <taxon>core chlorophytes</taxon>
        <taxon>Trebouxiophyceae</taxon>
        <taxon>Chlorellales</taxon>
        <taxon>Chlorellaceae</taxon>
        <taxon>Chlorella clade</taxon>
        <taxon>Chlorella</taxon>
    </lineage>
</organism>
<dbReference type="Pfam" id="PF01451">
    <property type="entry name" value="LMWPc"/>
    <property type="match status" value="1"/>
</dbReference>
<protein>
    <recommendedName>
        <fullName evidence="1">Phosphotyrosine protein phosphatase I domain-containing protein</fullName>
    </recommendedName>
</protein>
<evidence type="ECO:0000313" key="3">
    <source>
        <dbReference type="Proteomes" id="UP001205105"/>
    </source>
</evidence>
<evidence type="ECO:0000313" key="2">
    <source>
        <dbReference type="EMBL" id="KAI7840351.1"/>
    </source>
</evidence>
<dbReference type="InterPro" id="IPR036196">
    <property type="entry name" value="Ptyr_pPase_sf"/>
</dbReference>
<proteinExistence type="predicted"/>
<dbReference type="AlphaFoldDB" id="A0AAD5H1D4"/>
<dbReference type="Proteomes" id="UP001205105">
    <property type="component" value="Unassembled WGS sequence"/>
</dbReference>
<name>A0AAD5H1D4_9CHLO</name>
<dbReference type="InterPro" id="IPR052995">
    <property type="entry name" value="LMW-PTP"/>
</dbReference>
<gene>
    <name evidence="2" type="ORF">COHA_006133</name>
</gene>
<evidence type="ECO:0000259" key="1">
    <source>
        <dbReference type="SMART" id="SM00226"/>
    </source>
</evidence>
<dbReference type="InterPro" id="IPR023485">
    <property type="entry name" value="Ptyr_pPase"/>
</dbReference>
<dbReference type="SMART" id="SM00226">
    <property type="entry name" value="LMWPc"/>
    <property type="match status" value="1"/>
</dbReference>
<dbReference type="Gene3D" id="3.40.50.2300">
    <property type="match status" value="1"/>
</dbReference>
<sequence length="192" mass="20671">MAGGAAEGSGKTKVLFVCLGNICRSPSAEAVFKSVVERAGVADRFEIDSCGTGGGSSNWYLPGGFSYHEGDPADSRMTATASKRGVNLTSRSRPLRPQDLAEFDYIIGMDASNLAAIRRAAEYWRQNGDAGTVPADYASKLSLMTDYLRDAKYSRKYNEVPDPYYGGASGFELVLDLLDDACEGLLGRVNRQ</sequence>